<evidence type="ECO:0000256" key="1">
    <source>
        <dbReference type="SAM" id="MobiDB-lite"/>
    </source>
</evidence>
<dbReference type="EMBL" id="NCSJ02000183">
    <property type="protein sequence ID" value="RFU27967.1"/>
    <property type="molecule type" value="Genomic_DNA"/>
</dbReference>
<dbReference type="OMA" id="HGWTAAW"/>
<dbReference type="Pfam" id="PF13410">
    <property type="entry name" value="GST_C_2"/>
    <property type="match status" value="1"/>
</dbReference>
<dbReference type="Gene3D" id="3.40.30.10">
    <property type="entry name" value="Glutaredoxin"/>
    <property type="match status" value="1"/>
</dbReference>
<name>A0A3E2H3V2_SCYLI</name>
<dbReference type="Pfam" id="PF13409">
    <property type="entry name" value="GST_N_2"/>
    <property type="match status" value="1"/>
</dbReference>
<accession>A0A3E2H3V2</accession>
<dbReference type="SFLD" id="SFLDG01206">
    <property type="entry name" value="Xi.1"/>
    <property type="match status" value="1"/>
</dbReference>
<dbReference type="InterPro" id="IPR047047">
    <property type="entry name" value="GST_Omega-like_C"/>
</dbReference>
<dbReference type="GO" id="GO:0004364">
    <property type="term" value="F:glutathione transferase activity"/>
    <property type="evidence" value="ECO:0007669"/>
    <property type="project" value="InterPro"/>
</dbReference>
<comment type="caution">
    <text evidence="3">The sequence shown here is derived from an EMBL/GenBank/DDBJ whole genome shotgun (WGS) entry which is preliminary data.</text>
</comment>
<dbReference type="AlphaFoldDB" id="A0A3E2H3V2"/>
<feature type="domain" description="GST N-terminal" evidence="2">
    <location>
        <begin position="135"/>
        <end position="227"/>
    </location>
</feature>
<keyword evidence="4" id="KW-1185">Reference proteome</keyword>
<dbReference type="InterPro" id="IPR016639">
    <property type="entry name" value="GST_Omega/GSH"/>
</dbReference>
<dbReference type="SFLD" id="SFLDS00019">
    <property type="entry name" value="Glutathione_Transferase_(cytos"/>
    <property type="match status" value="1"/>
</dbReference>
<dbReference type="InterPro" id="IPR040079">
    <property type="entry name" value="Glutathione_S-Trfase"/>
</dbReference>
<dbReference type="PANTHER" id="PTHR32419:SF25">
    <property type="entry name" value="GLUTATHIONE S-TRANSFERASE (EUROFUNG)"/>
    <property type="match status" value="1"/>
</dbReference>
<evidence type="ECO:0000313" key="4">
    <source>
        <dbReference type="Proteomes" id="UP000258309"/>
    </source>
</evidence>
<dbReference type="Gene3D" id="1.20.1050.10">
    <property type="match status" value="1"/>
</dbReference>
<organism evidence="3 4">
    <name type="scientific">Scytalidium lignicola</name>
    <name type="common">Hyphomycete</name>
    <dbReference type="NCBI Taxonomy" id="5539"/>
    <lineage>
        <taxon>Eukaryota</taxon>
        <taxon>Fungi</taxon>
        <taxon>Dikarya</taxon>
        <taxon>Ascomycota</taxon>
        <taxon>Pezizomycotina</taxon>
        <taxon>Leotiomycetes</taxon>
        <taxon>Leotiomycetes incertae sedis</taxon>
        <taxon>Scytalidium</taxon>
    </lineage>
</organism>
<dbReference type="OrthoDB" id="2309723at2759"/>
<evidence type="ECO:0000259" key="2">
    <source>
        <dbReference type="Pfam" id="PF13409"/>
    </source>
</evidence>
<dbReference type="SUPFAM" id="SSF52833">
    <property type="entry name" value="Thioredoxin-like"/>
    <property type="match status" value="1"/>
</dbReference>
<feature type="region of interest" description="Disordered" evidence="1">
    <location>
        <begin position="60"/>
        <end position="101"/>
    </location>
</feature>
<gene>
    <name evidence="3" type="ORF">B7463_g8378</name>
</gene>
<proteinExistence type="predicted"/>
<feature type="non-terminal residue" evidence="3">
    <location>
        <position position="405"/>
    </location>
</feature>
<dbReference type="InterPro" id="IPR004045">
    <property type="entry name" value="Glutathione_S-Trfase_N"/>
</dbReference>
<feature type="non-terminal residue" evidence="3">
    <location>
        <position position="1"/>
    </location>
</feature>
<dbReference type="InterPro" id="IPR036282">
    <property type="entry name" value="Glutathione-S-Trfase_C_sf"/>
</dbReference>
<feature type="compositionally biased region" description="Basic residues" evidence="1">
    <location>
        <begin position="64"/>
        <end position="77"/>
    </location>
</feature>
<evidence type="ECO:0000313" key="3">
    <source>
        <dbReference type="EMBL" id="RFU27967.1"/>
    </source>
</evidence>
<dbReference type="CDD" id="cd00570">
    <property type="entry name" value="GST_N_family"/>
    <property type="match status" value="1"/>
</dbReference>
<dbReference type="Proteomes" id="UP000258309">
    <property type="component" value="Unassembled WGS sequence"/>
</dbReference>
<dbReference type="STRING" id="5539.A0A3E2H3V2"/>
<sequence length="405" mass="46888">MDQRPTLSGLHGKQKGKVTSENPGLEIACFSWTMLLANSITKFVNLHVVSRVSARLRARESLNRKRRASSQVPRKRKLPDNMTVKNDTDWKPGSFADDDGHFRRPEAKIRNFVSTDPDSYFPAEANRYVLYVHYACPWAHRILIVRVLKGLEDIIEVVELDKADEIGWAFSGTTGPDKDPRYGFTHLRDLYLKAFPDWNGRSSVPILWDTKKETIVSNNASEILEMVYTEFDALIPEEKREATKGEAGFLPLTLKNKLDTFRNFAYHNINDGVYKVGFASTQKAYEYSLFPLFEALDKVEEQLADPAHQPYLFGKNITDADIRLFSTLIRFDVSYFSSFKCNLKMIRYEYPRLHLWLRTLYWDPENKFNGAFRDTVRFQLYKEQYAYATVSPVYPKGPIPHILPL</sequence>
<dbReference type="SFLD" id="SFLDG01148">
    <property type="entry name" value="Xi_(cytGST)"/>
    <property type="match status" value="1"/>
</dbReference>
<dbReference type="CDD" id="cd03190">
    <property type="entry name" value="GST_C_Omega_like"/>
    <property type="match status" value="1"/>
</dbReference>
<dbReference type="GO" id="GO:0005737">
    <property type="term" value="C:cytoplasm"/>
    <property type="evidence" value="ECO:0007669"/>
    <property type="project" value="TreeGrafter"/>
</dbReference>
<dbReference type="PANTHER" id="PTHR32419">
    <property type="entry name" value="GLUTATHIONYL-HYDROQUINONE REDUCTASE"/>
    <property type="match status" value="1"/>
</dbReference>
<reference evidence="3 4" key="1">
    <citation type="submission" date="2018-05" db="EMBL/GenBank/DDBJ databases">
        <title>Draft genome sequence of Scytalidium lignicola DSM 105466, a ubiquitous saprotrophic fungus.</title>
        <authorList>
            <person name="Buettner E."/>
            <person name="Gebauer A.M."/>
            <person name="Hofrichter M."/>
            <person name="Liers C."/>
            <person name="Kellner H."/>
        </authorList>
    </citation>
    <scope>NUCLEOTIDE SEQUENCE [LARGE SCALE GENOMIC DNA]</scope>
    <source>
        <strain evidence="3 4">DSM 105466</strain>
    </source>
</reference>
<dbReference type="InterPro" id="IPR036249">
    <property type="entry name" value="Thioredoxin-like_sf"/>
</dbReference>
<dbReference type="SUPFAM" id="SSF47616">
    <property type="entry name" value="GST C-terminal domain-like"/>
    <property type="match status" value="1"/>
</dbReference>
<protein>
    <recommendedName>
        <fullName evidence="2">GST N-terminal domain-containing protein</fullName>
    </recommendedName>
</protein>